<comment type="caution">
    <text evidence="5">The sequence shown here is derived from an EMBL/GenBank/DDBJ whole genome shotgun (WGS) entry which is preliminary data.</text>
</comment>
<evidence type="ECO:0000259" key="4">
    <source>
        <dbReference type="PROSITE" id="PS50975"/>
    </source>
</evidence>
<dbReference type="PANTHER" id="PTHR23132">
    <property type="entry name" value="D-ALANINE--D-ALANINE LIGASE"/>
    <property type="match status" value="1"/>
</dbReference>
<feature type="domain" description="ATP-grasp" evidence="4">
    <location>
        <begin position="104"/>
        <end position="317"/>
    </location>
</feature>
<dbReference type="EMBL" id="MCFE01000102">
    <property type="protein sequence ID" value="ORX99125.1"/>
    <property type="molecule type" value="Genomic_DNA"/>
</dbReference>
<keyword evidence="3 5" id="KW-0067">ATP-binding</keyword>
<dbReference type="SUPFAM" id="SSF53335">
    <property type="entry name" value="S-adenosyl-L-methionine-dependent methyltransferases"/>
    <property type="match status" value="1"/>
</dbReference>
<dbReference type="InterPro" id="IPR011095">
    <property type="entry name" value="Dala_Dala_lig_C"/>
</dbReference>
<dbReference type="GO" id="GO:0005524">
    <property type="term" value="F:ATP binding"/>
    <property type="evidence" value="ECO:0007669"/>
    <property type="project" value="UniProtKB-UniRule"/>
</dbReference>
<reference evidence="5 6" key="1">
    <citation type="submission" date="2016-07" db="EMBL/GenBank/DDBJ databases">
        <title>Pervasive Adenine N6-methylation of Active Genes in Fungi.</title>
        <authorList>
            <consortium name="DOE Joint Genome Institute"/>
            <person name="Mondo S.J."/>
            <person name="Dannebaum R.O."/>
            <person name="Kuo R.C."/>
            <person name="Labutti K."/>
            <person name="Haridas S."/>
            <person name="Kuo A."/>
            <person name="Salamov A."/>
            <person name="Ahrendt S.R."/>
            <person name="Lipzen A."/>
            <person name="Sullivan W."/>
            <person name="Andreopoulos W.B."/>
            <person name="Clum A."/>
            <person name="Lindquist E."/>
            <person name="Daum C."/>
            <person name="Ramamoorthy G.K."/>
            <person name="Gryganskyi A."/>
            <person name="Culley D."/>
            <person name="Magnuson J.K."/>
            <person name="James T.Y."/>
            <person name="O'Malley M.A."/>
            <person name="Stajich J.E."/>
            <person name="Spatafora J.W."/>
            <person name="Visel A."/>
            <person name="Grigoriev I.V."/>
        </authorList>
    </citation>
    <scope>NUCLEOTIDE SEQUENCE [LARGE SCALE GENOMIC DNA]</scope>
    <source>
        <strain evidence="5 6">CBS 931.73</strain>
    </source>
</reference>
<organism evidence="5 6">
    <name type="scientific">Basidiobolus meristosporus CBS 931.73</name>
    <dbReference type="NCBI Taxonomy" id="1314790"/>
    <lineage>
        <taxon>Eukaryota</taxon>
        <taxon>Fungi</taxon>
        <taxon>Fungi incertae sedis</taxon>
        <taxon>Zoopagomycota</taxon>
        <taxon>Entomophthoromycotina</taxon>
        <taxon>Basidiobolomycetes</taxon>
        <taxon>Basidiobolales</taxon>
        <taxon>Basidiobolaceae</taxon>
        <taxon>Basidiobolus</taxon>
    </lineage>
</organism>
<comment type="similarity">
    <text evidence="1">Belongs to the D-alanine--D-alanine ligase family.</text>
</comment>
<evidence type="ECO:0000256" key="3">
    <source>
        <dbReference type="PROSITE-ProRule" id="PRU00409"/>
    </source>
</evidence>
<keyword evidence="6" id="KW-1185">Reference proteome</keyword>
<dbReference type="Pfam" id="PF13649">
    <property type="entry name" value="Methyltransf_25"/>
    <property type="match status" value="1"/>
</dbReference>
<dbReference type="Proteomes" id="UP000193498">
    <property type="component" value="Unassembled WGS sequence"/>
</dbReference>
<dbReference type="InterPro" id="IPR041698">
    <property type="entry name" value="Methyltransf_25"/>
</dbReference>
<accession>A0A1Y1YMA2</accession>
<name>A0A1Y1YMA2_9FUNG</name>
<dbReference type="PANTHER" id="PTHR23132:SF23">
    <property type="entry name" value="D-ALANINE--D-ALANINE LIGASE B"/>
    <property type="match status" value="1"/>
</dbReference>
<evidence type="ECO:0000256" key="1">
    <source>
        <dbReference type="ARBA" id="ARBA00010871"/>
    </source>
</evidence>
<dbReference type="GO" id="GO:0046872">
    <property type="term" value="F:metal ion binding"/>
    <property type="evidence" value="ECO:0007669"/>
    <property type="project" value="InterPro"/>
</dbReference>
<sequence>MKVCVLISSYDGTDSPFQEYDEYQDPSRYIDNHKFYLRFITKQNAQAELDEACNEGFDIFLSFLWGQEYDSVAGIEALRYIEGKKVPILGTDSKFLSMTKVDFKKAAKRYGILVPKYEVLSESTATTKLQFPVIVKLANACGSLHMTEKSLCVSSDELCVEVERLLGLAKSEVLVEEYVSGDEYSAIVVETGCGVEALTPIKYTFKDSLSDMQKFLHFDLKFSGIEKGEVQYEPCKPSKLVDRIRQVACGSYSSLGVHGCAYARVDTRVDREGNIYVLEVNPTPAFFSQVGNTFGDDHIISEYFEGGHAALFDQMVLNKMKDFDVAREYDLIAHKYDAIVNASNIPKFLRSIALTYNYGGRVLDLGCGTGLVGQILGEFGHRTEMVGVDLSPNMISRANYHKKYVGAMQHIIQTFSDDSFDHIVSIGALHFLNNVVFKHTLLKMFDVATKSITIGIEDIPGVYNQHLIELGYPSIYSYNNQCIIDTIETPLGWKKTYSQREYMWTSPATGDVIYGSIIRYEHTLNK</sequence>
<keyword evidence="2" id="KW-0436">Ligase</keyword>
<dbReference type="InParanoid" id="A0A1Y1YMA2"/>
<dbReference type="GO" id="GO:0008716">
    <property type="term" value="F:D-alanine-D-alanine ligase activity"/>
    <property type="evidence" value="ECO:0007669"/>
    <property type="project" value="InterPro"/>
</dbReference>
<dbReference type="InterPro" id="IPR011761">
    <property type="entry name" value="ATP-grasp"/>
</dbReference>
<dbReference type="SUPFAM" id="SSF56059">
    <property type="entry name" value="Glutathione synthetase ATP-binding domain-like"/>
    <property type="match status" value="1"/>
</dbReference>
<evidence type="ECO:0000313" key="5">
    <source>
        <dbReference type="EMBL" id="ORX99125.1"/>
    </source>
</evidence>
<dbReference type="InterPro" id="IPR029063">
    <property type="entry name" value="SAM-dependent_MTases_sf"/>
</dbReference>
<dbReference type="PROSITE" id="PS50975">
    <property type="entry name" value="ATP_GRASP"/>
    <property type="match status" value="1"/>
</dbReference>
<dbReference type="Pfam" id="PF07478">
    <property type="entry name" value="Dala_Dala_lig_C"/>
    <property type="match status" value="1"/>
</dbReference>
<gene>
    <name evidence="5" type="ORF">K493DRAFT_213156</name>
</gene>
<dbReference type="OrthoDB" id="66144at2759"/>
<dbReference type="AlphaFoldDB" id="A0A1Y1YMA2"/>
<keyword evidence="3" id="KW-0547">Nucleotide-binding</keyword>
<proteinExistence type="inferred from homology"/>
<dbReference type="CDD" id="cd02440">
    <property type="entry name" value="AdoMet_MTases"/>
    <property type="match status" value="1"/>
</dbReference>
<dbReference type="Gene3D" id="3.40.50.150">
    <property type="entry name" value="Vaccinia Virus protein VP39"/>
    <property type="match status" value="1"/>
</dbReference>
<evidence type="ECO:0000256" key="2">
    <source>
        <dbReference type="ARBA" id="ARBA00022598"/>
    </source>
</evidence>
<evidence type="ECO:0000313" key="6">
    <source>
        <dbReference type="Proteomes" id="UP000193498"/>
    </source>
</evidence>
<dbReference type="Gene3D" id="3.30.470.20">
    <property type="entry name" value="ATP-grasp fold, B domain"/>
    <property type="match status" value="1"/>
</dbReference>
<protein>
    <submittedName>
        <fullName evidence="5">Glutathione synthetase ATP-binding domain-like protein</fullName>
    </submittedName>
</protein>